<gene>
    <name evidence="1" type="ORF">SAMN05421819_2844</name>
</gene>
<proteinExistence type="predicted"/>
<accession>A0A1H5ZR08</accession>
<dbReference type="EMBL" id="FNVA01000004">
    <property type="protein sequence ID" value="SEG38983.1"/>
    <property type="molecule type" value="Genomic_DNA"/>
</dbReference>
<sequence>MTLRELQKHINATIDANDKAGNQRNAMRVCVQMKRDTKRYRLRHFEVDLFYRGQLDIG</sequence>
<keyword evidence="2" id="KW-1185">Reference proteome</keyword>
<reference evidence="1 2" key="1">
    <citation type="submission" date="2016-10" db="EMBL/GenBank/DDBJ databases">
        <authorList>
            <person name="de Groot N.N."/>
        </authorList>
    </citation>
    <scope>NUCLEOTIDE SEQUENCE [LARGE SCALE GENOMIC DNA]</scope>
    <source>
        <strain evidence="1 2">DSM 22489</strain>
    </source>
</reference>
<dbReference type="Proteomes" id="UP000236728">
    <property type="component" value="Unassembled WGS sequence"/>
</dbReference>
<organism evidence="1 2">
    <name type="scientific">Bryocella elongata</name>
    <dbReference type="NCBI Taxonomy" id="863522"/>
    <lineage>
        <taxon>Bacteria</taxon>
        <taxon>Pseudomonadati</taxon>
        <taxon>Acidobacteriota</taxon>
        <taxon>Terriglobia</taxon>
        <taxon>Terriglobales</taxon>
        <taxon>Acidobacteriaceae</taxon>
        <taxon>Bryocella</taxon>
    </lineage>
</organism>
<evidence type="ECO:0000313" key="2">
    <source>
        <dbReference type="Proteomes" id="UP000236728"/>
    </source>
</evidence>
<dbReference type="AlphaFoldDB" id="A0A1H5ZR08"/>
<name>A0A1H5ZR08_9BACT</name>
<evidence type="ECO:0000313" key="1">
    <source>
        <dbReference type="EMBL" id="SEG38983.1"/>
    </source>
</evidence>
<protein>
    <submittedName>
        <fullName evidence="1">Uncharacterized protein</fullName>
    </submittedName>
</protein>